<comment type="caution">
    <text evidence="1">The sequence shown here is derived from an EMBL/GenBank/DDBJ whole genome shotgun (WGS) entry which is preliminary data.</text>
</comment>
<evidence type="ECO:0000313" key="2">
    <source>
        <dbReference type="Proteomes" id="UP000193944"/>
    </source>
</evidence>
<name>A0A1Y1X1L4_9FUNG</name>
<dbReference type="AlphaFoldDB" id="A0A1Y1X1L4"/>
<reference evidence="1 2" key="2">
    <citation type="submission" date="2016-08" db="EMBL/GenBank/DDBJ databases">
        <title>Pervasive Adenine N6-methylation of Active Genes in Fungi.</title>
        <authorList>
            <consortium name="DOE Joint Genome Institute"/>
            <person name="Mondo S.J."/>
            <person name="Dannebaum R.O."/>
            <person name="Kuo R.C."/>
            <person name="Labutti K."/>
            <person name="Haridas S."/>
            <person name="Kuo A."/>
            <person name="Salamov A."/>
            <person name="Ahrendt S.R."/>
            <person name="Lipzen A."/>
            <person name="Sullivan W."/>
            <person name="Andreopoulos W.B."/>
            <person name="Clum A."/>
            <person name="Lindquist E."/>
            <person name="Daum C."/>
            <person name="Ramamoorthy G.K."/>
            <person name="Gryganskyi A."/>
            <person name="Culley D."/>
            <person name="Magnuson J.K."/>
            <person name="James T.Y."/>
            <person name="O'Malley M.A."/>
            <person name="Stajich J.E."/>
            <person name="Spatafora J.W."/>
            <person name="Visel A."/>
            <person name="Grigoriev I.V."/>
        </authorList>
    </citation>
    <scope>NUCLEOTIDE SEQUENCE [LARGE SCALE GENOMIC DNA]</scope>
    <source>
        <strain evidence="1 2">S4</strain>
    </source>
</reference>
<dbReference type="Proteomes" id="UP000193944">
    <property type="component" value="Unassembled WGS sequence"/>
</dbReference>
<gene>
    <name evidence="1" type="ORF">BCR32DRAFT_246197</name>
</gene>
<protein>
    <submittedName>
        <fullName evidence="1">Uncharacterized protein</fullName>
    </submittedName>
</protein>
<dbReference type="EMBL" id="MCFG01000167">
    <property type="protein sequence ID" value="ORX79689.1"/>
    <property type="molecule type" value="Genomic_DNA"/>
</dbReference>
<accession>A0A1Y1X1L4</accession>
<sequence length="112" mass="13755">MEKKIVNALEYFMRKNQEKEVKTKKVEDLILIDIDYITKHKSYKPFEYKIKKEYIRYIEQNVNNLYDNVENKNVYFDELQLLFEKYIINLTNKKDNNNTNLKNQFINNNNGF</sequence>
<proteinExistence type="predicted"/>
<keyword evidence="2" id="KW-1185">Reference proteome</keyword>
<reference evidence="1 2" key="1">
    <citation type="submission" date="2016-08" db="EMBL/GenBank/DDBJ databases">
        <title>A Parts List for Fungal Cellulosomes Revealed by Comparative Genomics.</title>
        <authorList>
            <consortium name="DOE Joint Genome Institute"/>
            <person name="Haitjema C.H."/>
            <person name="Gilmore S.P."/>
            <person name="Henske J.K."/>
            <person name="Solomon K.V."/>
            <person name="De Groot R."/>
            <person name="Kuo A."/>
            <person name="Mondo S.J."/>
            <person name="Salamov A.A."/>
            <person name="Labutti K."/>
            <person name="Zhao Z."/>
            <person name="Chiniquy J."/>
            <person name="Barry K."/>
            <person name="Brewer H.M."/>
            <person name="Purvine S.O."/>
            <person name="Wright A.T."/>
            <person name="Boxma B."/>
            <person name="Van Alen T."/>
            <person name="Hackstein J.H."/>
            <person name="Baker S.E."/>
            <person name="Grigoriev I.V."/>
            <person name="O'Malley M.A."/>
        </authorList>
    </citation>
    <scope>NUCLEOTIDE SEQUENCE [LARGE SCALE GENOMIC DNA]</scope>
    <source>
        <strain evidence="1 2">S4</strain>
    </source>
</reference>
<evidence type="ECO:0000313" key="1">
    <source>
        <dbReference type="EMBL" id="ORX79689.1"/>
    </source>
</evidence>
<organism evidence="1 2">
    <name type="scientific">Anaeromyces robustus</name>
    <dbReference type="NCBI Taxonomy" id="1754192"/>
    <lineage>
        <taxon>Eukaryota</taxon>
        <taxon>Fungi</taxon>
        <taxon>Fungi incertae sedis</taxon>
        <taxon>Chytridiomycota</taxon>
        <taxon>Chytridiomycota incertae sedis</taxon>
        <taxon>Neocallimastigomycetes</taxon>
        <taxon>Neocallimastigales</taxon>
        <taxon>Neocallimastigaceae</taxon>
        <taxon>Anaeromyces</taxon>
    </lineage>
</organism>